<dbReference type="Proteomes" id="UP001201812">
    <property type="component" value="Unassembled WGS sequence"/>
</dbReference>
<dbReference type="InterPro" id="IPR045296">
    <property type="entry name" value="Complex1_LYR_ETFRF1_LYRM5"/>
</dbReference>
<evidence type="ECO:0000256" key="1">
    <source>
        <dbReference type="ARBA" id="ARBA00009508"/>
    </source>
</evidence>
<dbReference type="GO" id="GO:0022904">
    <property type="term" value="P:respiratory electron transport chain"/>
    <property type="evidence" value="ECO:0007669"/>
    <property type="project" value="TreeGrafter"/>
</dbReference>
<dbReference type="CDD" id="cd20265">
    <property type="entry name" value="Complex1_LYR_ETFRF1_LYRM5"/>
    <property type="match status" value="1"/>
</dbReference>
<evidence type="ECO:0000259" key="3">
    <source>
        <dbReference type="Pfam" id="PF05347"/>
    </source>
</evidence>
<proteinExistence type="inferred from homology"/>
<dbReference type="EMBL" id="JAKKPZ010000011">
    <property type="protein sequence ID" value="KAI1715538.1"/>
    <property type="molecule type" value="Genomic_DNA"/>
</dbReference>
<dbReference type="InterPro" id="IPR008011">
    <property type="entry name" value="Complex1_LYR_dom"/>
</dbReference>
<dbReference type="PANTHER" id="PTHR21024:SF0">
    <property type="entry name" value="ELECTRON TRANSFER FLAVOPROTEIN REGULATORY FACTOR 1"/>
    <property type="match status" value="1"/>
</dbReference>
<sequence>MKHFARLQLSPDGSVPGDVKNRDLAMSGKLRAEVIQLYKNLYHLGKEYPNGSLWFHERLKKAFVRNTHETDEEKIRQLIDRGNYVIKEIEALYSLRKYRAMKQRYYEDQ</sequence>
<accession>A0AAD4R7L9</accession>
<dbReference type="GO" id="GO:0090324">
    <property type="term" value="P:negative regulation of oxidative phosphorylation"/>
    <property type="evidence" value="ECO:0007669"/>
    <property type="project" value="InterPro"/>
</dbReference>
<reference evidence="4" key="1">
    <citation type="submission" date="2022-01" db="EMBL/GenBank/DDBJ databases">
        <title>Genome Sequence Resource for Two Populations of Ditylenchus destructor, the Migratory Endoparasitic Phytonematode.</title>
        <authorList>
            <person name="Zhang H."/>
            <person name="Lin R."/>
            <person name="Xie B."/>
        </authorList>
    </citation>
    <scope>NUCLEOTIDE SEQUENCE</scope>
    <source>
        <strain evidence="4">BazhouSP</strain>
    </source>
</reference>
<organism evidence="4 5">
    <name type="scientific">Ditylenchus destructor</name>
    <dbReference type="NCBI Taxonomy" id="166010"/>
    <lineage>
        <taxon>Eukaryota</taxon>
        <taxon>Metazoa</taxon>
        <taxon>Ecdysozoa</taxon>
        <taxon>Nematoda</taxon>
        <taxon>Chromadorea</taxon>
        <taxon>Rhabditida</taxon>
        <taxon>Tylenchina</taxon>
        <taxon>Tylenchomorpha</taxon>
        <taxon>Sphaerularioidea</taxon>
        <taxon>Anguinidae</taxon>
        <taxon>Anguininae</taxon>
        <taxon>Ditylenchus</taxon>
    </lineage>
</organism>
<dbReference type="InterPro" id="IPR052000">
    <property type="entry name" value="ETFRF1"/>
</dbReference>
<protein>
    <submittedName>
        <fullName evidence="4">Complex 1 protein (LYR family) domain-containing protein</fullName>
    </submittedName>
</protein>
<gene>
    <name evidence="4" type="ORF">DdX_07856</name>
</gene>
<dbReference type="AlphaFoldDB" id="A0AAD4R7L9"/>
<comment type="similarity">
    <text evidence="1">Belongs to the complex I LYR family.</text>
</comment>
<feature type="region of interest" description="Disordered" evidence="2">
    <location>
        <begin position="1"/>
        <end position="20"/>
    </location>
</feature>
<evidence type="ECO:0000313" key="5">
    <source>
        <dbReference type="Proteomes" id="UP001201812"/>
    </source>
</evidence>
<dbReference type="PANTHER" id="PTHR21024">
    <property type="entry name" value="GROWTH HORMONE-INDUCIBLE SOLUBLE PROTEIN-RELATED"/>
    <property type="match status" value="1"/>
</dbReference>
<evidence type="ECO:0000256" key="2">
    <source>
        <dbReference type="SAM" id="MobiDB-lite"/>
    </source>
</evidence>
<dbReference type="GO" id="GO:0005739">
    <property type="term" value="C:mitochondrion"/>
    <property type="evidence" value="ECO:0007669"/>
    <property type="project" value="TreeGrafter"/>
</dbReference>
<keyword evidence="5" id="KW-1185">Reference proteome</keyword>
<name>A0AAD4R7L9_9BILA</name>
<evidence type="ECO:0000313" key="4">
    <source>
        <dbReference type="EMBL" id="KAI1715538.1"/>
    </source>
</evidence>
<feature type="domain" description="Complex 1 LYR protein" evidence="3">
    <location>
        <begin position="33"/>
        <end position="84"/>
    </location>
</feature>
<dbReference type="Pfam" id="PF05347">
    <property type="entry name" value="Complex1_LYR"/>
    <property type="match status" value="1"/>
</dbReference>
<comment type="caution">
    <text evidence="4">The sequence shown here is derived from an EMBL/GenBank/DDBJ whole genome shotgun (WGS) entry which is preliminary data.</text>
</comment>